<evidence type="ECO:0000313" key="3">
    <source>
        <dbReference type="EMBL" id="OAH63341.1"/>
    </source>
</evidence>
<gene>
    <name evidence="2" type="ORF">AWH48_15080</name>
    <name evidence="3" type="ORF">AWH49_00360</name>
</gene>
<reference evidence="4 5" key="1">
    <citation type="submission" date="2016-01" db="EMBL/GenBank/DDBJ databases">
        <title>Investigation of taxonomic status of Bacillus aminovorans.</title>
        <authorList>
            <person name="Verma A."/>
            <person name="Pal Y."/>
            <person name="Krishnamurthi S."/>
        </authorList>
    </citation>
    <scope>NUCLEOTIDE SEQUENCE [LARGE SCALE GENOMIC DNA]</scope>
    <source>
        <strain evidence="3 4">DSM 1314</strain>
        <strain evidence="2 5">DSM 4337</strain>
    </source>
</reference>
<proteinExistence type="predicted"/>
<comment type="caution">
    <text evidence="3">The sequence shown here is derived from an EMBL/GenBank/DDBJ whole genome shotgun (WGS) entry which is preliminary data.</text>
</comment>
<dbReference type="STRING" id="29332.AWH48_15080"/>
<dbReference type="OrthoDB" id="2971155at2"/>
<feature type="transmembrane region" description="Helical" evidence="1">
    <location>
        <begin position="40"/>
        <end position="61"/>
    </location>
</feature>
<dbReference type="RefSeq" id="WP_018391742.1">
    <property type="nucleotide sequence ID" value="NZ_JBCNAN010000012.1"/>
</dbReference>
<dbReference type="EMBL" id="LQWY01000001">
    <property type="protein sequence ID" value="OAH63341.1"/>
    <property type="molecule type" value="Genomic_DNA"/>
</dbReference>
<dbReference type="AlphaFoldDB" id="A0A177LFK8"/>
<evidence type="ECO:0000313" key="4">
    <source>
        <dbReference type="Proteomes" id="UP000076935"/>
    </source>
</evidence>
<evidence type="ECO:0000313" key="5">
    <source>
        <dbReference type="Proteomes" id="UP000077271"/>
    </source>
</evidence>
<evidence type="ECO:0000256" key="1">
    <source>
        <dbReference type="SAM" id="Phobius"/>
    </source>
</evidence>
<keyword evidence="1" id="KW-0472">Membrane</keyword>
<accession>A0A177LFK8</accession>
<name>A0A177LFK8_9BACI</name>
<sequence length="62" mass="7411">MIALMITFVIFSIFILFHINRMTNLLCIQKEIPEERHKKIFRTVNILIVILLSTSYIEILYV</sequence>
<feature type="transmembrane region" description="Helical" evidence="1">
    <location>
        <begin position="6"/>
        <end position="28"/>
    </location>
</feature>
<organism evidence="3 4">
    <name type="scientific">Domibacillus aminovorans</name>
    <dbReference type="NCBI Taxonomy" id="29332"/>
    <lineage>
        <taxon>Bacteria</taxon>
        <taxon>Bacillati</taxon>
        <taxon>Bacillota</taxon>
        <taxon>Bacilli</taxon>
        <taxon>Bacillales</taxon>
        <taxon>Bacillaceae</taxon>
        <taxon>Domibacillus</taxon>
    </lineage>
</organism>
<dbReference type="Proteomes" id="UP000077271">
    <property type="component" value="Unassembled WGS sequence"/>
</dbReference>
<protein>
    <submittedName>
        <fullName evidence="3">Uncharacterized protein</fullName>
    </submittedName>
</protein>
<keyword evidence="4" id="KW-1185">Reference proteome</keyword>
<keyword evidence="1" id="KW-0812">Transmembrane</keyword>
<keyword evidence="1" id="KW-1133">Transmembrane helix</keyword>
<dbReference type="Proteomes" id="UP000076935">
    <property type="component" value="Unassembled WGS sequence"/>
</dbReference>
<evidence type="ECO:0000313" key="2">
    <source>
        <dbReference type="EMBL" id="OAH59457.1"/>
    </source>
</evidence>
<dbReference type="EMBL" id="LQWZ01000002">
    <property type="protein sequence ID" value="OAH59457.1"/>
    <property type="molecule type" value="Genomic_DNA"/>
</dbReference>